<reference evidence="3 4" key="1">
    <citation type="submission" date="2019-01" db="EMBL/GenBank/DDBJ databases">
        <title>PMF-metabolizing Aryl O-demethylase.</title>
        <authorList>
            <person name="Kim M."/>
        </authorList>
    </citation>
    <scope>NUCLEOTIDE SEQUENCE [LARGE SCALE GENOMIC DNA]</scope>
    <source>
        <strain evidence="3 4">PMF1</strain>
    </source>
</reference>
<evidence type="ECO:0000259" key="2">
    <source>
        <dbReference type="Pfam" id="PF21209"/>
    </source>
</evidence>
<dbReference type="KEGG" id="bpro:PMF13cell1_02540"/>
<dbReference type="Gene3D" id="1.50.10.10">
    <property type="match status" value="1"/>
</dbReference>
<dbReference type="PANTHER" id="PTHR34987:SF6">
    <property type="entry name" value="ALPHA-L-RHAMNOSIDASE SIX-HAIRPIN GLYCOSIDASE DOMAIN-CONTAINING PROTEIN"/>
    <property type="match status" value="1"/>
</dbReference>
<dbReference type="Pfam" id="PF21209">
    <property type="entry name" value="Bac_rhamnosid-like_N"/>
    <property type="match status" value="1"/>
</dbReference>
<dbReference type="EMBL" id="CP035945">
    <property type="protein sequence ID" value="QBE96991.1"/>
    <property type="molecule type" value="Genomic_DNA"/>
</dbReference>
<protein>
    <submittedName>
        <fullName evidence="3">Uncharacterized protein</fullName>
    </submittedName>
</protein>
<sequence length="668" mass="77590">MSQWIWKFGDFEIYHSLLLHSRRQQYGYPEPVVWKMYTPEPVVQFRKTVTTKGGSIRIRACGTFSVTVVKIGDKNRGENIRKYGGRSVIDLDPGTVEITIRTSNKESFPCIYVEGLVNSDETWTADDMSQDWAPVGTNSMFTEAEKTPEVFPFSYKKIYYKKREVLENGVLFDFGRETFAGTRFFGMNDRKVYIQFGESREEALDREWSVIHFDRQPVDGNISFEPYAFRYIFVSDRNAEAEAEYEYLPLTYRGSFCCSDEVLNRVWDTAAYTFHLNCREFFLDGIKRDRWVWAADAYQCLFVNRYLFLDRDLERRTLIALGGKAPFKVHINTIMDYSFFWIISLFEYYRTYGDRKFMEQIRPQMEHVMDFCRSRTDSDGFMREKPGDWIFIDWAPMDKTGAVCAEQILYAKAMECFGKILQILEGDDKGYQRLAEDVQKAVFERFYDRQNHVFIDSYESGKNIVTRQTNILAYLFLPCTEEQKRDIYTHVILNEKVPQITTPYFKFYENQVHCMEGNTDILEQSIRTYYGSMLETGATTLYEAYDPKQQGAEHYAMYGNPYEKSLCHAWSASPVYLLGNYRLGVQNTGIGYDTFTVCPDLGGLTSFSGRVPVAGGSVSVSMDSREVRVMSTVPGGTLRVWGTEISLEPEREVILKNESGKKGRIEKI</sequence>
<dbReference type="Proteomes" id="UP000289794">
    <property type="component" value="Chromosome"/>
</dbReference>
<dbReference type="SUPFAM" id="SSF48208">
    <property type="entry name" value="Six-hairpin glycosidases"/>
    <property type="match status" value="1"/>
</dbReference>
<dbReference type="AlphaFoldDB" id="A0A4P6LWT0"/>
<name>A0A4P6LWT0_9FIRM</name>
<feature type="domain" description="Alpha-L-rhamnosidase six-hairpin glycosidase" evidence="1">
    <location>
        <begin position="254"/>
        <end position="580"/>
    </location>
</feature>
<dbReference type="Gene3D" id="2.60.420.10">
    <property type="entry name" value="Maltose phosphorylase, domain 3"/>
    <property type="match status" value="1"/>
</dbReference>
<evidence type="ECO:0000313" key="4">
    <source>
        <dbReference type="Proteomes" id="UP000289794"/>
    </source>
</evidence>
<dbReference type="InterPro" id="IPR012341">
    <property type="entry name" value="6hp_glycosidase-like_sf"/>
</dbReference>
<dbReference type="InterPro" id="IPR048932">
    <property type="entry name" value="Rhamnosid-like_N_bacteroidetes"/>
</dbReference>
<organism evidence="3 4">
    <name type="scientific">Blautia producta</name>
    <dbReference type="NCBI Taxonomy" id="33035"/>
    <lineage>
        <taxon>Bacteria</taxon>
        <taxon>Bacillati</taxon>
        <taxon>Bacillota</taxon>
        <taxon>Clostridia</taxon>
        <taxon>Lachnospirales</taxon>
        <taxon>Lachnospiraceae</taxon>
        <taxon>Blautia</taxon>
    </lineage>
</organism>
<dbReference type="GO" id="GO:0005975">
    <property type="term" value="P:carbohydrate metabolic process"/>
    <property type="evidence" value="ECO:0007669"/>
    <property type="project" value="InterPro"/>
</dbReference>
<dbReference type="InterPro" id="IPR035396">
    <property type="entry name" value="Bac_rhamnosid6H"/>
</dbReference>
<dbReference type="PANTHER" id="PTHR34987">
    <property type="entry name" value="C, PUTATIVE (AFU_ORTHOLOGUE AFUA_3G02880)-RELATED"/>
    <property type="match status" value="1"/>
</dbReference>
<evidence type="ECO:0000259" key="1">
    <source>
        <dbReference type="Pfam" id="PF17389"/>
    </source>
</evidence>
<evidence type="ECO:0000313" key="3">
    <source>
        <dbReference type="EMBL" id="QBE96991.1"/>
    </source>
</evidence>
<feature type="domain" description="Alpha-rhamnosidase-like N-terminal" evidence="2">
    <location>
        <begin position="43"/>
        <end position="208"/>
    </location>
</feature>
<gene>
    <name evidence="3" type="ORF">PMF13cell1_02540</name>
</gene>
<dbReference type="Gene3D" id="2.60.120.260">
    <property type="entry name" value="Galactose-binding domain-like"/>
    <property type="match status" value="2"/>
</dbReference>
<proteinExistence type="predicted"/>
<dbReference type="Pfam" id="PF17389">
    <property type="entry name" value="Bac_rhamnosid6H"/>
    <property type="match status" value="1"/>
</dbReference>
<dbReference type="InterPro" id="IPR008928">
    <property type="entry name" value="6-hairpin_glycosidase_sf"/>
</dbReference>
<dbReference type="RefSeq" id="WP_130180940.1">
    <property type="nucleotide sequence ID" value="NZ_CP035945.1"/>
</dbReference>
<accession>A0A4P6LWT0</accession>